<comment type="similarity">
    <text evidence="1">Belongs to the EcnA/EcnB lipoprotein family.</text>
</comment>
<evidence type="ECO:0000256" key="4">
    <source>
        <dbReference type="ARBA" id="ARBA00023136"/>
    </source>
</evidence>
<dbReference type="PROSITE" id="PS51257">
    <property type="entry name" value="PROKAR_LIPOPROTEIN"/>
    <property type="match status" value="1"/>
</dbReference>
<gene>
    <name evidence="8" type="ORF">DJ017_05635</name>
</gene>
<keyword evidence="9" id="KW-1185">Reference proteome</keyword>
<proteinExistence type="inferred from homology"/>
<dbReference type="GO" id="GO:0016020">
    <property type="term" value="C:membrane"/>
    <property type="evidence" value="ECO:0007669"/>
    <property type="project" value="InterPro"/>
</dbReference>
<keyword evidence="6" id="KW-0449">Lipoprotein</keyword>
<keyword evidence="5" id="KW-0564">Palmitate</keyword>
<dbReference type="RefSeq" id="WP_111527790.1">
    <property type="nucleotide sequence ID" value="NZ_JBHRSG010000002.1"/>
</dbReference>
<sequence length="45" mass="4482">MRKLIVLTAAAAALLVSACNTVEGLGRDVEAAGKAVTSTASDAKH</sequence>
<evidence type="ECO:0000256" key="6">
    <source>
        <dbReference type="ARBA" id="ARBA00023288"/>
    </source>
</evidence>
<evidence type="ECO:0000256" key="2">
    <source>
        <dbReference type="ARBA" id="ARBA00022475"/>
    </source>
</evidence>
<protein>
    <submittedName>
        <fullName evidence="8">Entericidin EcnA/B family protein</fullName>
    </submittedName>
</protein>
<dbReference type="AlphaFoldDB" id="A0A328AHA3"/>
<evidence type="ECO:0000256" key="5">
    <source>
        <dbReference type="ARBA" id="ARBA00023139"/>
    </source>
</evidence>
<evidence type="ECO:0000313" key="8">
    <source>
        <dbReference type="EMBL" id="RAK54039.1"/>
    </source>
</evidence>
<feature type="chain" id="PRO_5016331772" evidence="7">
    <location>
        <begin position="19"/>
        <end position="45"/>
    </location>
</feature>
<comment type="caution">
    <text evidence="8">The sequence shown here is derived from an EMBL/GenBank/DDBJ whole genome shotgun (WGS) entry which is preliminary data.</text>
</comment>
<keyword evidence="3 7" id="KW-0732">Signal</keyword>
<dbReference type="EMBL" id="QFYQ01000001">
    <property type="protein sequence ID" value="RAK54039.1"/>
    <property type="molecule type" value="Genomic_DNA"/>
</dbReference>
<evidence type="ECO:0000256" key="7">
    <source>
        <dbReference type="SAM" id="SignalP"/>
    </source>
</evidence>
<name>A0A328AHA3_9CAUL</name>
<dbReference type="Proteomes" id="UP000249254">
    <property type="component" value="Unassembled WGS sequence"/>
</dbReference>
<dbReference type="Pfam" id="PF08085">
    <property type="entry name" value="Entericidin"/>
    <property type="match status" value="1"/>
</dbReference>
<accession>A0A328AHA3</accession>
<keyword evidence="4" id="KW-0472">Membrane</keyword>
<dbReference type="InterPro" id="IPR012556">
    <property type="entry name" value="Entericidin"/>
</dbReference>
<reference evidence="9" key="1">
    <citation type="submission" date="2018-05" db="EMBL/GenBank/DDBJ databases">
        <authorList>
            <person name="Li X."/>
        </authorList>
    </citation>
    <scope>NUCLEOTIDE SEQUENCE [LARGE SCALE GENOMIC DNA]</scope>
    <source>
        <strain evidence="9">LX32</strain>
    </source>
</reference>
<dbReference type="GO" id="GO:0009636">
    <property type="term" value="P:response to toxic substance"/>
    <property type="evidence" value="ECO:0007669"/>
    <property type="project" value="InterPro"/>
</dbReference>
<feature type="signal peptide" evidence="7">
    <location>
        <begin position="1"/>
        <end position="18"/>
    </location>
</feature>
<evidence type="ECO:0000256" key="1">
    <source>
        <dbReference type="ARBA" id="ARBA00010296"/>
    </source>
</evidence>
<evidence type="ECO:0000313" key="9">
    <source>
        <dbReference type="Proteomes" id="UP000249254"/>
    </source>
</evidence>
<keyword evidence="2" id="KW-1003">Cell membrane</keyword>
<evidence type="ECO:0000256" key="3">
    <source>
        <dbReference type="ARBA" id="ARBA00022729"/>
    </source>
</evidence>
<organism evidence="8 9">
    <name type="scientific">Phenylobacterium soli</name>
    <dbReference type="NCBI Taxonomy" id="2170551"/>
    <lineage>
        <taxon>Bacteria</taxon>
        <taxon>Pseudomonadati</taxon>
        <taxon>Pseudomonadota</taxon>
        <taxon>Alphaproteobacteria</taxon>
        <taxon>Caulobacterales</taxon>
        <taxon>Caulobacteraceae</taxon>
        <taxon>Phenylobacterium</taxon>
    </lineage>
</organism>